<gene>
    <name evidence="1" type="ORF">HMPREF0293_0675</name>
</gene>
<proteinExistence type="predicted"/>
<protein>
    <submittedName>
        <fullName evidence="1">Uncharacterized protein</fullName>
    </submittedName>
</protein>
<dbReference type="EMBL" id="ACHF01000020">
    <property type="protein sequence ID" value="EEI63879.1"/>
    <property type="molecule type" value="Genomic_DNA"/>
</dbReference>
<evidence type="ECO:0000313" key="2">
    <source>
        <dbReference type="Proteomes" id="UP000006237"/>
    </source>
</evidence>
<evidence type="ECO:0000313" key="1">
    <source>
        <dbReference type="EMBL" id="EEI63879.1"/>
    </source>
</evidence>
<organism evidence="1 2">
    <name type="scientific">Corynebacterium glucuronolyticum ATCC 51866</name>
    <dbReference type="NCBI Taxonomy" id="548478"/>
    <lineage>
        <taxon>Bacteria</taxon>
        <taxon>Bacillati</taxon>
        <taxon>Actinomycetota</taxon>
        <taxon>Actinomycetes</taxon>
        <taxon>Mycobacteriales</taxon>
        <taxon>Corynebacteriaceae</taxon>
        <taxon>Corynebacterium</taxon>
    </lineage>
</organism>
<reference evidence="1 2" key="1">
    <citation type="submission" date="2009-01" db="EMBL/GenBank/DDBJ databases">
        <authorList>
            <person name="Qin X."/>
            <person name="Bachman B."/>
            <person name="Battles P."/>
            <person name="Bell A."/>
            <person name="Bess C."/>
            <person name="Bickham C."/>
            <person name="Chaboub L."/>
            <person name="Chen D."/>
            <person name="Coyle M."/>
            <person name="Deiros D.R."/>
            <person name="Dinh H."/>
            <person name="Forbes L."/>
            <person name="Fowler G."/>
            <person name="Francisco L."/>
            <person name="Fu Q."/>
            <person name="Gubbala S."/>
            <person name="Hale W."/>
            <person name="Han Y."/>
            <person name="Hemphill L."/>
            <person name="Highlander S.K."/>
            <person name="Hirani K."/>
            <person name="Hogues M."/>
            <person name="Jackson L."/>
            <person name="Jakkamsetti A."/>
            <person name="Javaid M."/>
            <person name="Jiang H."/>
            <person name="Korchina V."/>
            <person name="Kovar C."/>
            <person name="Lara F."/>
            <person name="Lee S."/>
            <person name="Mata R."/>
            <person name="Mathew T."/>
            <person name="Moen C."/>
            <person name="Morales K."/>
            <person name="Munidasa M."/>
            <person name="Nazareth L."/>
            <person name="Ngo R."/>
            <person name="Nguyen L."/>
            <person name="Okwuonu G."/>
            <person name="Ongeri F."/>
            <person name="Patil S."/>
            <person name="Petrosino J."/>
            <person name="Pham C."/>
            <person name="Pham P."/>
            <person name="Pu L.-L."/>
            <person name="Puazo M."/>
            <person name="Raj R."/>
            <person name="Reid J."/>
            <person name="Rouhana J."/>
            <person name="Saada N."/>
            <person name="Shang Y."/>
            <person name="Simmons D."/>
            <person name="Thornton R."/>
            <person name="Warren J."/>
            <person name="Weissenberger G."/>
            <person name="Zhang J."/>
            <person name="Zhang L."/>
            <person name="Zhou C."/>
            <person name="Zhu D."/>
            <person name="Muzny D."/>
            <person name="Worley K."/>
            <person name="Gibbs R."/>
        </authorList>
    </citation>
    <scope>NUCLEOTIDE SEQUENCE [LARGE SCALE GENOMIC DNA]</scope>
    <source>
        <strain evidence="1 2">ATCC 51866</strain>
    </source>
</reference>
<name>A0ABM9XRR9_9CORY</name>
<keyword evidence="2" id="KW-1185">Reference proteome</keyword>
<accession>A0ABM9XRR9</accession>
<comment type="caution">
    <text evidence="1">The sequence shown here is derived from an EMBL/GenBank/DDBJ whole genome shotgun (WGS) entry which is preliminary data.</text>
</comment>
<sequence length="69" mass="7834">MWKQSITLLPSLVIRWLGLIKNLEFTALALSEQQGFERGGGWNEDFSQIEASLEDVNLRIRTAVVGQMQ</sequence>
<dbReference type="Proteomes" id="UP000006237">
    <property type="component" value="Unassembled WGS sequence"/>
</dbReference>